<accession>A0A833RN76</accession>
<reference evidence="2" key="1">
    <citation type="submission" date="2020-01" db="EMBL/GenBank/DDBJ databases">
        <title>Genome sequence of Kobresia littledalei, the first chromosome-level genome in the family Cyperaceae.</title>
        <authorList>
            <person name="Qu G."/>
        </authorList>
    </citation>
    <scope>NUCLEOTIDE SEQUENCE</scope>
    <source>
        <strain evidence="2">C.B.Clarke</strain>
        <tissue evidence="2">Leaf</tissue>
    </source>
</reference>
<proteinExistence type="predicted"/>
<evidence type="ECO:0000313" key="2">
    <source>
        <dbReference type="EMBL" id="KAF3337444.1"/>
    </source>
</evidence>
<organism evidence="2 3">
    <name type="scientific">Carex littledalei</name>
    <dbReference type="NCBI Taxonomy" id="544730"/>
    <lineage>
        <taxon>Eukaryota</taxon>
        <taxon>Viridiplantae</taxon>
        <taxon>Streptophyta</taxon>
        <taxon>Embryophyta</taxon>
        <taxon>Tracheophyta</taxon>
        <taxon>Spermatophyta</taxon>
        <taxon>Magnoliopsida</taxon>
        <taxon>Liliopsida</taxon>
        <taxon>Poales</taxon>
        <taxon>Cyperaceae</taxon>
        <taxon>Cyperoideae</taxon>
        <taxon>Cariceae</taxon>
        <taxon>Carex</taxon>
        <taxon>Carex subgen. Euthyceras</taxon>
    </lineage>
</organism>
<sequence>MSYITQRTRVKFEDNIRFVPETSYNSTYQGPRFPNLQSLFKQNSTQNYYTTEETTQIIAPVHAEEKIAPVHAEEKTAKPNPTKTVNKEDVNTEAADFIKRRYQNLELQRLLSMKAAA</sequence>
<dbReference type="EMBL" id="SWLB01000006">
    <property type="protein sequence ID" value="KAF3337444.1"/>
    <property type="molecule type" value="Genomic_DNA"/>
</dbReference>
<protein>
    <submittedName>
        <fullName evidence="2">Cotton fiber expressed protein</fullName>
    </submittedName>
</protein>
<dbReference type="AlphaFoldDB" id="A0A833RN76"/>
<evidence type="ECO:0000313" key="3">
    <source>
        <dbReference type="Proteomes" id="UP000623129"/>
    </source>
</evidence>
<feature type="region of interest" description="Disordered" evidence="1">
    <location>
        <begin position="69"/>
        <end position="88"/>
    </location>
</feature>
<gene>
    <name evidence="2" type="ORF">FCM35_KLT18031</name>
</gene>
<comment type="caution">
    <text evidence="2">The sequence shown here is derived from an EMBL/GenBank/DDBJ whole genome shotgun (WGS) entry which is preliminary data.</text>
</comment>
<name>A0A833RN76_9POAL</name>
<dbReference type="Pfam" id="PF05553">
    <property type="entry name" value="DUF761"/>
    <property type="match status" value="1"/>
</dbReference>
<keyword evidence="3" id="KW-1185">Reference proteome</keyword>
<evidence type="ECO:0000256" key="1">
    <source>
        <dbReference type="SAM" id="MobiDB-lite"/>
    </source>
</evidence>
<dbReference type="InterPro" id="IPR008480">
    <property type="entry name" value="DUF761_pln"/>
</dbReference>
<dbReference type="Proteomes" id="UP000623129">
    <property type="component" value="Unassembled WGS sequence"/>
</dbReference>